<name>A0A1Y0B456_9LAMI</name>
<gene>
    <name evidence="1" type="ORF">AEK19_MT2007</name>
</gene>
<sequence>MTVRKARVADPFWHSFLPSLYEALFPICIYRRLFKIIGFLKSTRCLHFRDKYSMMEEFV</sequence>
<proteinExistence type="predicted"/>
<reference evidence="1" key="1">
    <citation type="submission" date="2017-03" db="EMBL/GenBank/DDBJ databases">
        <title>The mitochondrial genome of the carnivorous plant Utricularia reniformis (Lentibulariaceae): structure, comparative analysis and evolutionary landmarks.</title>
        <authorList>
            <person name="Silva S.R."/>
            <person name="Alvarenga D.O."/>
            <person name="Michael T.P."/>
            <person name="Miranda V.F.O."/>
            <person name="Varani A.M."/>
        </authorList>
    </citation>
    <scope>NUCLEOTIDE SEQUENCE</scope>
</reference>
<dbReference type="EMBL" id="KY774314">
    <property type="protein sequence ID" value="ART32167.1"/>
    <property type="molecule type" value="Genomic_DNA"/>
</dbReference>
<accession>A0A1Y0B456</accession>
<dbReference type="AlphaFoldDB" id="A0A1Y0B456"/>
<geneLocation type="mitochondrion" evidence="1"/>
<keyword evidence="1" id="KW-0496">Mitochondrion</keyword>
<protein>
    <submittedName>
        <fullName evidence="1">Uncharacterized protein</fullName>
    </submittedName>
</protein>
<organism evidence="1">
    <name type="scientific">Utricularia reniformis</name>
    <dbReference type="NCBI Taxonomy" id="192314"/>
    <lineage>
        <taxon>Eukaryota</taxon>
        <taxon>Viridiplantae</taxon>
        <taxon>Streptophyta</taxon>
        <taxon>Embryophyta</taxon>
        <taxon>Tracheophyta</taxon>
        <taxon>Spermatophyta</taxon>
        <taxon>Magnoliopsida</taxon>
        <taxon>eudicotyledons</taxon>
        <taxon>Gunneridae</taxon>
        <taxon>Pentapetalae</taxon>
        <taxon>asterids</taxon>
        <taxon>lamiids</taxon>
        <taxon>Lamiales</taxon>
        <taxon>Lentibulariaceae</taxon>
        <taxon>Utricularia</taxon>
    </lineage>
</organism>
<evidence type="ECO:0000313" key="1">
    <source>
        <dbReference type="EMBL" id="ART32167.1"/>
    </source>
</evidence>